<dbReference type="PANTHER" id="PTHR43792:SF1">
    <property type="entry name" value="N-ACETYLTRANSFERASE DOMAIN-CONTAINING PROTEIN"/>
    <property type="match status" value="1"/>
</dbReference>
<feature type="domain" description="N-acetyltransferase" evidence="1">
    <location>
        <begin position="47"/>
        <end position="185"/>
    </location>
</feature>
<comment type="caution">
    <text evidence="2">The sequence shown here is derived from an EMBL/GenBank/DDBJ whole genome shotgun (WGS) entry which is preliminary data.</text>
</comment>
<dbReference type="InterPro" id="IPR051531">
    <property type="entry name" value="N-acetyltransferase"/>
</dbReference>
<evidence type="ECO:0000313" key="3">
    <source>
        <dbReference type="Proteomes" id="UP000179627"/>
    </source>
</evidence>
<dbReference type="SUPFAM" id="SSF55729">
    <property type="entry name" value="Acyl-CoA N-acyltransferases (Nat)"/>
    <property type="match status" value="1"/>
</dbReference>
<organism evidence="2 3">
    <name type="scientific">Parafrankia colletiae</name>
    <dbReference type="NCBI Taxonomy" id="573497"/>
    <lineage>
        <taxon>Bacteria</taxon>
        <taxon>Bacillati</taxon>
        <taxon>Actinomycetota</taxon>
        <taxon>Actinomycetes</taxon>
        <taxon>Frankiales</taxon>
        <taxon>Frankiaceae</taxon>
        <taxon>Parafrankia</taxon>
    </lineage>
</organism>
<dbReference type="GO" id="GO:0016747">
    <property type="term" value="F:acyltransferase activity, transferring groups other than amino-acyl groups"/>
    <property type="evidence" value="ECO:0007669"/>
    <property type="project" value="InterPro"/>
</dbReference>
<dbReference type="Pfam" id="PF13302">
    <property type="entry name" value="Acetyltransf_3"/>
    <property type="match status" value="1"/>
</dbReference>
<dbReference type="Proteomes" id="UP000179627">
    <property type="component" value="Unassembled WGS sequence"/>
</dbReference>
<keyword evidence="3" id="KW-1185">Reference proteome</keyword>
<dbReference type="AlphaFoldDB" id="A0A1S1QCI9"/>
<gene>
    <name evidence="2" type="ORF">CC117_24880</name>
</gene>
<dbReference type="InterPro" id="IPR016181">
    <property type="entry name" value="Acyl_CoA_acyltransferase"/>
</dbReference>
<evidence type="ECO:0000313" key="2">
    <source>
        <dbReference type="EMBL" id="OHV32543.1"/>
    </source>
</evidence>
<reference evidence="3" key="1">
    <citation type="submission" date="2016-07" db="EMBL/GenBank/DDBJ databases">
        <title>Sequence Frankia sp. strain CcI1.17.</title>
        <authorList>
            <person name="Ghodhbane-Gtari F."/>
            <person name="Swanson E."/>
            <person name="Gueddou A."/>
            <person name="Morris K."/>
            <person name="Hezbri K."/>
            <person name="Ktari A."/>
            <person name="Nouioui I."/>
            <person name="Abebe-Akele F."/>
            <person name="Simpson S."/>
            <person name="Thomas K."/>
            <person name="Gtari M."/>
            <person name="Tisa L.S."/>
            <person name="Hurst S."/>
        </authorList>
    </citation>
    <scope>NUCLEOTIDE SEQUENCE [LARGE SCALE GENOMIC DNA]</scope>
    <source>
        <strain evidence="3">Cc1.17</strain>
    </source>
</reference>
<proteinExistence type="predicted"/>
<dbReference type="PANTHER" id="PTHR43792">
    <property type="entry name" value="GNAT FAMILY, PUTATIVE (AFU_ORTHOLOGUE AFUA_3G00765)-RELATED-RELATED"/>
    <property type="match status" value="1"/>
</dbReference>
<evidence type="ECO:0000259" key="1">
    <source>
        <dbReference type="PROSITE" id="PS51186"/>
    </source>
</evidence>
<protein>
    <recommendedName>
        <fullName evidence="1">N-acetyltransferase domain-containing protein</fullName>
    </recommendedName>
</protein>
<dbReference type="Gene3D" id="3.40.630.30">
    <property type="match status" value="1"/>
</dbReference>
<dbReference type="PROSITE" id="PS51186">
    <property type="entry name" value="GNAT"/>
    <property type="match status" value="1"/>
</dbReference>
<sequence length="185" mass="19674">MRLRLATSGAVEHVLITQRLVLTPVADTDQAELAAHWTDPDVRRFLFDGTALSPAQITQTVADSAASFTAHGYGLWLARGRGGHDEPGGHRGESLVGTAGLRPLDDLGVEVLYSLTPAVWGHGFATEAARAVIDHALGTVGLPEVLAEVDEGNTASIRVINRLGLTPFATVQGELGPLIRYRLRP</sequence>
<dbReference type="InterPro" id="IPR000182">
    <property type="entry name" value="GNAT_dom"/>
</dbReference>
<accession>A0A1S1QCI9</accession>
<name>A0A1S1QCI9_9ACTN</name>
<dbReference type="EMBL" id="MBLM01000138">
    <property type="protein sequence ID" value="OHV32543.1"/>
    <property type="molecule type" value="Genomic_DNA"/>
</dbReference>